<dbReference type="Pfam" id="PF00646">
    <property type="entry name" value="F-box"/>
    <property type="match status" value="1"/>
</dbReference>
<dbReference type="CDD" id="cd09917">
    <property type="entry name" value="F-box_SF"/>
    <property type="match status" value="1"/>
</dbReference>
<feature type="compositionally biased region" description="Low complexity" evidence="1">
    <location>
        <begin position="57"/>
        <end position="79"/>
    </location>
</feature>
<keyword evidence="4" id="KW-1185">Reference proteome</keyword>
<dbReference type="SUPFAM" id="SSF81383">
    <property type="entry name" value="F-box domain"/>
    <property type="match status" value="1"/>
</dbReference>
<dbReference type="EMBL" id="ML170166">
    <property type="protein sequence ID" value="TDL24417.1"/>
    <property type="molecule type" value="Genomic_DNA"/>
</dbReference>
<feature type="compositionally biased region" description="Polar residues" evidence="1">
    <location>
        <begin position="1"/>
        <end position="11"/>
    </location>
</feature>
<accession>A0A4Y7Q9T8</accession>
<gene>
    <name evidence="3" type="ORF">BD410DRAFT_785875</name>
</gene>
<evidence type="ECO:0000313" key="4">
    <source>
        <dbReference type="Proteomes" id="UP000294933"/>
    </source>
</evidence>
<feature type="region of interest" description="Disordered" evidence="1">
    <location>
        <begin position="1"/>
        <end position="81"/>
    </location>
</feature>
<evidence type="ECO:0000259" key="2">
    <source>
        <dbReference type="PROSITE" id="PS50181"/>
    </source>
</evidence>
<reference evidence="3 4" key="1">
    <citation type="submission" date="2018-06" db="EMBL/GenBank/DDBJ databases">
        <title>A transcriptomic atlas of mushroom development highlights an independent origin of complex multicellularity.</title>
        <authorList>
            <consortium name="DOE Joint Genome Institute"/>
            <person name="Krizsan K."/>
            <person name="Almasi E."/>
            <person name="Merenyi Z."/>
            <person name="Sahu N."/>
            <person name="Viragh M."/>
            <person name="Koszo T."/>
            <person name="Mondo S."/>
            <person name="Kiss B."/>
            <person name="Balint B."/>
            <person name="Kues U."/>
            <person name="Barry K."/>
            <person name="Hegedus J.C."/>
            <person name="Henrissat B."/>
            <person name="Johnson J."/>
            <person name="Lipzen A."/>
            <person name="Ohm R."/>
            <person name="Nagy I."/>
            <person name="Pangilinan J."/>
            <person name="Yan J."/>
            <person name="Xiong Y."/>
            <person name="Grigoriev I.V."/>
            <person name="Hibbett D.S."/>
            <person name="Nagy L.G."/>
        </authorList>
    </citation>
    <scope>NUCLEOTIDE SEQUENCE [LARGE SCALE GENOMIC DNA]</scope>
    <source>
        <strain evidence="3 4">SZMC22713</strain>
    </source>
</reference>
<protein>
    <recommendedName>
        <fullName evidence="2">F-box domain-containing protein</fullName>
    </recommendedName>
</protein>
<proteinExistence type="predicted"/>
<organism evidence="3 4">
    <name type="scientific">Rickenella mellea</name>
    <dbReference type="NCBI Taxonomy" id="50990"/>
    <lineage>
        <taxon>Eukaryota</taxon>
        <taxon>Fungi</taxon>
        <taxon>Dikarya</taxon>
        <taxon>Basidiomycota</taxon>
        <taxon>Agaricomycotina</taxon>
        <taxon>Agaricomycetes</taxon>
        <taxon>Hymenochaetales</taxon>
        <taxon>Rickenellaceae</taxon>
        <taxon>Rickenella</taxon>
    </lineage>
</organism>
<dbReference type="OrthoDB" id="2322499at2759"/>
<dbReference type="VEuPathDB" id="FungiDB:BD410DRAFT_785875"/>
<dbReference type="InterPro" id="IPR001810">
    <property type="entry name" value="F-box_dom"/>
</dbReference>
<feature type="domain" description="F-box" evidence="2">
    <location>
        <begin position="83"/>
        <end position="132"/>
    </location>
</feature>
<dbReference type="Proteomes" id="UP000294933">
    <property type="component" value="Unassembled WGS sequence"/>
</dbReference>
<evidence type="ECO:0000313" key="3">
    <source>
        <dbReference type="EMBL" id="TDL24417.1"/>
    </source>
</evidence>
<dbReference type="InterPro" id="IPR036047">
    <property type="entry name" value="F-box-like_dom_sf"/>
</dbReference>
<dbReference type="PROSITE" id="PS50181">
    <property type="entry name" value="FBOX"/>
    <property type="match status" value="1"/>
</dbReference>
<name>A0A4Y7Q9T8_9AGAM</name>
<dbReference type="STRING" id="50990.A0A4Y7Q9T8"/>
<evidence type="ECO:0000256" key="1">
    <source>
        <dbReference type="SAM" id="MobiDB-lite"/>
    </source>
</evidence>
<dbReference type="AlphaFoldDB" id="A0A4Y7Q9T8"/>
<sequence>MVTTRSSTRRQSYVEEADKENDHAGGATGPRPLKRAKTDIQHKQAGHGKALPIPSVATTTNSTTTNAAKSSSAKKATSSHGKLSQLINMPVDIFIEIASHLTPLDLLHMARSSKRLRQNLMSKHSRPIWRTARNSLRMPDCPPDMSEPQYAHFTFTKNCYVCDKITVQTIEYALRVRLCKRCFKKHFGKHYVNDEAVYNLLPSYKGIKSTADFKQWRYYMPYFLPLVKKYVAFTSEAERVRFCVERNEAVAEIYENSPQLEVWYDRFQARKRAADRALAENRQKDINARLRELGYTDEDLHIRFDRRWDNLTDRPCELNPRAWKSILPKLEAVIVEWWEIRRKDRISAHYREHLETLTCDQEEKLLMPSFGDLFLLPAIAELSLDDPPRMKFTAEQWQAALAHVQDGITAHKVNLKAACLSSLGSVRQMLLPDIGEDRRVGRRQIQIPESVGRPDLPLMRRATSFFQLSEPRAYHYRILTYVEMLSMHNYREHWSPRSCADVKSLAGRKDKVSCNVKSVLLAELFLAELGLPNWAPMTLMEAFGNEFSCQRCHPFIRRKKSWKALMEHYVDELDFFERSSDTLRVNNKTLKLVNDHDLNDVEELCTVDGQNEDNAQTGNYYCALCSDAGIRWDFYMSLEVVTAHIASKHDKDPEVDDFGRH</sequence>